<name>A0AAW1S417_9CHLO</name>
<dbReference type="SUPFAM" id="SSF52540">
    <property type="entry name" value="P-loop containing nucleoside triphosphate hydrolases"/>
    <property type="match status" value="1"/>
</dbReference>
<proteinExistence type="predicted"/>
<evidence type="ECO:0000313" key="2">
    <source>
        <dbReference type="Proteomes" id="UP001445335"/>
    </source>
</evidence>
<accession>A0AAW1S417</accession>
<keyword evidence="2" id="KW-1185">Reference proteome</keyword>
<dbReference type="InterPro" id="IPR027417">
    <property type="entry name" value="P-loop_NTPase"/>
</dbReference>
<dbReference type="Proteomes" id="UP001445335">
    <property type="component" value="Unassembled WGS sequence"/>
</dbReference>
<dbReference type="Gene3D" id="3.40.50.300">
    <property type="entry name" value="P-loop containing nucleotide triphosphate hydrolases"/>
    <property type="match status" value="1"/>
</dbReference>
<dbReference type="AlphaFoldDB" id="A0AAW1S417"/>
<organism evidence="1 2">
    <name type="scientific">Elliptochloris bilobata</name>
    <dbReference type="NCBI Taxonomy" id="381761"/>
    <lineage>
        <taxon>Eukaryota</taxon>
        <taxon>Viridiplantae</taxon>
        <taxon>Chlorophyta</taxon>
        <taxon>core chlorophytes</taxon>
        <taxon>Trebouxiophyceae</taxon>
        <taxon>Trebouxiophyceae incertae sedis</taxon>
        <taxon>Elliptochloris clade</taxon>
        <taxon>Elliptochloris</taxon>
    </lineage>
</organism>
<gene>
    <name evidence="1" type="ORF">WJX81_003231</name>
</gene>
<sequence length="294" mass="33729">MQYAIGAASSAIVVEAEPYEGQVTFENYLGHWKVISSFCILSERSSGSNYLESLIKANLQLPVAHNCPWKHEMEYDLAKFNPFADLDEDVLVVAIVRNAIDWVSSLYMQPYYAPSHCDASFADFLTRPWTPGKVSESKAIGAIANSTYCAKTQSSHQEYEQKQGHYASSVLELRTWKLKRIRKLCNTRRQASCVRYEDLLADPQRFLERLTERFHIKVKLGFFQEVTSYKGIEAPEHRSYKPSSEAQRLRGGYPSSLYNATTLALLRHGLDLRFEASLDYFYDDIFRLYGLQRA</sequence>
<evidence type="ECO:0008006" key="3">
    <source>
        <dbReference type="Google" id="ProtNLM"/>
    </source>
</evidence>
<reference evidence="1 2" key="1">
    <citation type="journal article" date="2024" name="Nat. Commun.">
        <title>Phylogenomics reveals the evolutionary origins of lichenization in chlorophyte algae.</title>
        <authorList>
            <person name="Puginier C."/>
            <person name="Libourel C."/>
            <person name="Otte J."/>
            <person name="Skaloud P."/>
            <person name="Haon M."/>
            <person name="Grisel S."/>
            <person name="Petersen M."/>
            <person name="Berrin J.G."/>
            <person name="Delaux P.M."/>
            <person name="Dal Grande F."/>
            <person name="Keller J."/>
        </authorList>
    </citation>
    <scope>NUCLEOTIDE SEQUENCE [LARGE SCALE GENOMIC DNA]</scope>
    <source>
        <strain evidence="1 2">SAG 245.80</strain>
    </source>
</reference>
<dbReference type="EMBL" id="JALJOU010000013">
    <property type="protein sequence ID" value="KAK9840590.1"/>
    <property type="molecule type" value="Genomic_DNA"/>
</dbReference>
<evidence type="ECO:0000313" key="1">
    <source>
        <dbReference type="EMBL" id="KAK9840590.1"/>
    </source>
</evidence>
<protein>
    <recommendedName>
        <fullName evidence="3">Sulfotransferase</fullName>
    </recommendedName>
</protein>
<comment type="caution">
    <text evidence="1">The sequence shown here is derived from an EMBL/GenBank/DDBJ whole genome shotgun (WGS) entry which is preliminary data.</text>
</comment>